<protein>
    <recommendedName>
        <fullName evidence="1">Cep192-like domain-containing protein</fullName>
    </recommendedName>
</protein>
<gene>
    <name evidence="2" type="primary">ORF11122</name>
</gene>
<organism evidence="2">
    <name type="scientific">Arion vulgaris</name>
    <dbReference type="NCBI Taxonomy" id="1028688"/>
    <lineage>
        <taxon>Eukaryota</taxon>
        <taxon>Metazoa</taxon>
        <taxon>Spiralia</taxon>
        <taxon>Lophotrochozoa</taxon>
        <taxon>Mollusca</taxon>
        <taxon>Gastropoda</taxon>
        <taxon>Heterobranchia</taxon>
        <taxon>Euthyneura</taxon>
        <taxon>Panpulmonata</taxon>
        <taxon>Eupulmonata</taxon>
        <taxon>Stylommatophora</taxon>
        <taxon>Helicina</taxon>
        <taxon>Arionoidea</taxon>
        <taxon>Arionidae</taxon>
        <taxon>Arion</taxon>
    </lineage>
</organism>
<dbReference type="Pfam" id="PF22064">
    <property type="entry name" value="Cep192_D2"/>
    <property type="match status" value="1"/>
</dbReference>
<dbReference type="AlphaFoldDB" id="A0A0B6Y3Y3"/>
<evidence type="ECO:0000313" key="2">
    <source>
        <dbReference type="EMBL" id="CEK50561.1"/>
    </source>
</evidence>
<feature type="non-terminal residue" evidence="2">
    <location>
        <position position="145"/>
    </location>
</feature>
<reference evidence="2" key="1">
    <citation type="submission" date="2014-12" db="EMBL/GenBank/DDBJ databases">
        <title>Insight into the proteome of Arion vulgaris.</title>
        <authorList>
            <person name="Aradska J."/>
            <person name="Bulat T."/>
            <person name="Smidak R."/>
            <person name="Sarate P."/>
            <person name="Gangsoo J."/>
            <person name="Sialana F."/>
            <person name="Bilban M."/>
            <person name="Lubec G."/>
        </authorList>
    </citation>
    <scope>NUCLEOTIDE SEQUENCE</scope>
    <source>
        <tissue evidence="2">Skin</tissue>
    </source>
</reference>
<dbReference type="InterPro" id="IPR054086">
    <property type="entry name" value="Cep192-like_D2"/>
</dbReference>
<dbReference type="EMBL" id="HACG01003696">
    <property type="protein sequence ID" value="CEK50561.1"/>
    <property type="molecule type" value="Transcribed_RNA"/>
</dbReference>
<accession>A0A0B6Y3Y3</accession>
<name>A0A0B6Y3Y3_9EUPU</name>
<proteinExistence type="predicted"/>
<evidence type="ECO:0000259" key="1">
    <source>
        <dbReference type="Pfam" id="PF22064"/>
    </source>
</evidence>
<feature type="non-terminal residue" evidence="2">
    <location>
        <position position="1"/>
    </location>
</feature>
<feature type="domain" description="Cep192-like" evidence="1">
    <location>
        <begin position="50"/>
        <end position="137"/>
    </location>
</feature>
<sequence>PSSSQDVQVLFIPKDHGEYLVDVEIFCQNLTNPQENRTYLLHLSANAEHPALKILPGNDVIDFGEQLWGSTSMQSVRIQNVGRATVPLRLSISRKEAGLCNFSFYSENTTDVSTISLTARPAAVGSVYSVSLPGRENGVRILTQN</sequence>